<organism evidence="2 3">
    <name type="scientific">Pleuronectes platessa</name>
    <name type="common">European plaice</name>
    <dbReference type="NCBI Taxonomy" id="8262"/>
    <lineage>
        <taxon>Eukaryota</taxon>
        <taxon>Metazoa</taxon>
        <taxon>Chordata</taxon>
        <taxon>Craniata</taxon>
        <taxon>Vertebrata</taxon>
        <taxon>Euteleostomi</taxon>
        <taxon>Actinopterygii</taxon>
        <taxon>Neopterygii</taxon>
        <taxon>Teleostei</taxon>
        <taxon>Neoteleostei</taxon>
        <taxon>Acanthomorphata</taxon>
        <taxon>Carangaria</taxon>
        <taxon>Pleuronectiformes</taxon>
        <taxon>Pleuronectoidei</taxon>
        <taxon>Pleuronectidae</taxon>
        <taxon>Pleuronectes</taxon>
    </lineage>
</organism>
<dbReference type="EMBL" id="CADEAL010000049">
    <property type="protein sequence ID" value="CAB1413301.1"/>
    <property type="molecule type" value="Genomic_DNA"/>
</dbReference>
<feature type="region of interest" description="Disordered" evidence="1">
    <location>
        <begin position="1"/>
        <end position="32"/>
    </location>
</feature>
<proteinExistence type="predicted"/>
<protein>
    <submittedName>
        <fullName evidence="2">Uncharacterized protein</fullName>
    </submittedName>
</protein>
<keyword evidence="3" id="KW-1185">Reference proteome</keyword>
<comment type="caution">
    <text evidence="2">The sequence shown here is derived from an EMBL/GenBank/DDBJ whole genome shotgun (WGS) entry which is preliminary data.</text>
</comment>
<sequence length="173" mass="19449">MSSSRPPGPAAAWPRPLSSAPPPRASCYRPPLASVSRGRSHTFLCDTWKLRAQHRKLRASTHREGVLLDLWGHALTPRTPCGFDPRKHEEEPATVSYDSLWVRSWSRTQPTEPPVDPRVNVEISGGDVQMRSSSRSRGLRSTERPQSVHRTERLHLNATDMSVVTENESDVRV</sequence>
<evidence type="ECO:0000313" key="3">
    <source>
        <dbReference type="Proteomes" id="UP001153269"/>
    </source>
</evidence>
<dbReference type="Proteomes" id="UP001153269">
    <property type="component" value="Unassembled WGS sequence"/>
</dbReference>
<evidence type="ECO:0000313" key="2">
    <source>
        <dbReference type="EMBL" id="CAB1413301.1"/>
    </source>
</evidence>
<reference evidence="2" key="1">
    <citation type="submission" date="2020-03" db="EMBL/GenBank/DDBJ databases">
        <authorList>
            <person name="Weist P."/>
        </authorList>
    </citation>
    <scope>NUCLEOTIDE SEQUENCE</scope>
</reference>
<gene>
    <name evidence="2" type="ORF">PLEPLA_LOCUS1001</name>
</gene>
<dbReference type="AlphaFoldDB" id="A0A9N7TI79"/>
<accession>A0A9N7TI79</accession>
<evidence type="ECO:0000256" key="1">
    <source>
        <dbReference type="SAM" id="MobiDB-lite"/>
    </source>
</evidence>
<feature type="region of interest" description="Disordered" evidence="1">
    <location>
        <begin position="128"/>
        <end position="149"/>
    </location>
</feature>
<feature type="compositionally biased region" description="Low complexity" evidence="1">
    <location>
        <begin position="1"/>
        <end position="18"/>
    </location>
</feature>
<name>A0A9N7TI79_PLEPL</name>